<organism evidence="5 6">
    <name type="scientific">Parabacteroides chartae</name>
    <dbReference type="NCBI Taxonomy" id="1037355"/>
    <lineage>
        <taxon>Bacteria</taxon>
        <taxon>Pseudomonadati</taxon>
        <taxon>Bacteroidota</taxon>
        <taxon>Bacteroidia</taxon>
        <taxon>Bacteroidales</taxon>
        <taxon>Tannerellaceae</taxon>
        <taxon>Parabacteroides</taxon>
    </lineage>
</organism>
<sequence length="396" mass="45871">MTLYTILDNIDSLCFFLLGTSVLYLFVFALLSHIKRKDIYPAAGKLHRFVILYPAYKEDRVIGNAISNFLEQDYPKSFYDVVVISDQMQDDTINRLKSMPVTLMEVHFQQSSKAKAMQYAIENLDKNTYDMVVIMDADNTVEPNFLHELNKAYHSGCLVIQAHRMAKNLNTDTAILDAVSEEINNSIFRKGHVRLGLSAALIGSGMAIDFQWFKKNIFKLQTAGEDKELEALLLKENIFIEYLEHVNVYDEKTQKDSTFYNQRRRWLSVQFHSLARSIKDLPSAIFDGKWDYADKLLQWMMLPRIILLGVIILFSLILLPINLIWAIKWWGLALLLLVTLSISVPDYLVTEHFIKAMKKIPKLFILMVFNLFRLKGANKKFIHTEHGQSFKKEDKV</sequence>
<keyword evidence="6" id="KW-1185">Reference proteome</keyword>
<dbReference type="PANTHER" id="PTHR43630">
    <property type="entry name" value="POLY-BETA-1,6-N-ACETYL-D-GLUCOSAMINE SYNTHASE"/>
    <property type="match status" value="1"/>
</dbReference>
<keyword evidence="4" id="KW-0472">Membrane</keyword>
<dbReference type="PANTHER" id="PTHR43630:SF1">
    <property type="entry name" value="POLY-BETA-1,6-N-ACETYL-D-GLUCOSAMINE SYNTHASE"/>
    <property type="match status" value="1"/>
</dbReference>
<keyword evidence="4" id="KW-1133">Transmembrane helix</keyword>
<gene>
    <name evidence="5" type="ORF">SAMN05660349_02806</name>
</gene>
<evidence type="ECO:0000256" key="2">
    <source>
        <dbReference type="ARBA" id="ARBA00022676"/>
    </source>
</evidence>
<feature type="transmembrane region" description="Helical" evidence="4">
    <location>
        <begin position="305"/>
        <end position="323"/>
    </location>
</feature>
<feature type="transmembrane region" description="Helical" evidence="4">
    <location>
        <begin position="329"/>
        <end position="349"/>
    </location>
</feature>
<dbReference type="Pfam" id="PF13641">
    <property type="entry name" value="Glyco_tranf_2_3"/>
    <property type="match status" value="1"/>
</dbReference>
<reference evidence="6" key="1">
    <citation type="submission" date="2017-02" db="EMBL/GenBank/DDBJ databases">
        <authorList>
            <person name="Varghese N."/>
            <person name="Submissions S."/>
        </authorList>
    </citation>
    <scope>NUCLEOTIDE SEQUENCE [LARGE SCALE GENOMIC DNA]</scope>
    <source>
        <strain evidence="6">DSM 24967</strain>
    </source>
</reference>
<keyword evidence="4" id="KW-0812">Transmembrane</keyword>
<accession>A0A1T5E757</accession>
<dbReference type="GO" id="GO:0016757">
    <property type="term" value="F:glycosyltransferase activity"/>
    <property type="evidence" value="ECO:0007669"/>
    <property type="project" value="UniProtKB-KW"/>
</dbReference>
<dbReference type="SUPFAM" id="SSF53448">
    <property type="entry name" value="Nucleotide-diphospho-sugar transferases"/>
    <property type="match status" value="1"/>
</dbReference>
<proteinExistence type="inferred from homology"/>
<evidence type="ECO:0000313" key="5">
    <source>
        <dbReference type="EMBL" id="SKB79646.1"/>
    </source>
</evidence>
<evidence type="ECO:0000313" key="6">
    <source>
        <dbReference type="Proteomes" id="UP000190852"/>
    </source>
</evidence>
<dbReference type="AlphaFoldDB" id="A0A1T5E757"/>
<comment type="similarity">
    <text evidence="1">Belongs to the glycosyltransferase 2 family.</text>
</comment>
<dbReference type="InterPro" id="IPR029044">
    <property type="entry name" value="Nucleotide-diphossugar_trans"/>
</dbReference>
<dbReference type="EMBL" id="FUYQ01000024">
    <property type="protein sequence ID" value="SKB79646.1"/>
    <property type="molecule type" value="Genomic_DNA"/>
</dbReference>
<dbReference type="RefSeq" id="WP_079684225.1">
    <property type="nucleotide sequence ID" value="NZ_FUYQ01000024.1"/>
</dbReference>
<keyword evidence="3 5" id="KW-0808">Transferase</keyword>
<feature type="transmembrane region" description="Helical" evidence="4">
    <location>
        <begin position="12"/>
        <end position="31"/>
    </location>
</feature>
<dbReference type="Gene3D" id="3.90.550.10">
    <property type="entry name" value="Spore Coat Polysaccharide Biosynthesis Protein SpsA, Chain A"/>
    <property type="match status" value="1"/>
</dbReference>
<dbReference type="Proteomes" id="UP000190852">
    <property type="component" value="Unassembled WGS sequence"/>
</dbReference>
<evidence type="ECO:0000256" key="3">
    <source>
        <dbReference type="ARBA" id="ARBA00022679"/>
    </source>
</evidence>
<name>A0A1T5E757_9BACT</name>
<evidence type="ECO:0000256" key="4">
    <source>
        <dbReference type="SAM" id="Phobius"/>
    </source>
</evidence>
<evidence type="ECO:0000256" key="1">
    <source>
        <dbReference type="ARBA" id="ARBA00006739"/>
    </source>
</evidence>
<protein>
    <submittedName>
        <fullName evidence="5">Glycosyltransferase, catalytic subunit of cellulose synthase and poly-beta-1,6-N-acetylglucosamine synthase</fullName>
    </submittedName>
</protein>
<keyword evidence="2" id="KW-0328">Glycosyltransferase</keyword>